<gene>
    <name evidence="3" type="primary">Aste57867_9407</name>
    <name evidence="2" type="ORF">As57867_009371</name>
    <name evidence="3" type="ORF">ASTE57867_9407</name>
</gene>
<protein>
    <submittedName>
        <fullName evidence="3">Aste57867_9407 protein</fullName>
    </submittedName>
</protein>
<reference evidence="2" key="2">
    <citation type="submission" date="2019-06" db="EMBL/GenBank/DDBJ databases">
        <title>Genomics analysis of Aphanomyces spp. identifies a new class of oomycete effector associated with host adaptation.</title>
        <authorList>
            <person name="Gaulin E."/>
        </authorList>
    </citation>
    <scope>NUCLEOTIDE SEQUENCE</scope>
    <source>
        <strain evidence="2">CBS 578.67</strain>
    </source>
</reference>
<organism evidence="3 4">
    <name type="scientific">Aphanomyces stellatus</name>
    <dbReference type="NCBI Taxonomy" id="120398"/>
    <lineage>
        <taxon>Eukaryota</taxon>
        <taxon>Sar</taxon>
        <taxon>Stramenopiles</taxon>
        <taxon>Oomycota</taxon>
        <taxon>Saprolegniomycetes</taxon>
        <taxon>Saprolegniales</taxon>
        <taxon>Verrucalvaceae</taxon>
        <taxon>Aphanomyces</taxon>
    </lineage>
</organism>
<dbReference type="EMBL" id="CAADRA010005162">
    <property type="protein sequence ID" value="VFT86287.1"/>
    <property type="molecule type" value="Genomic_DNA"/>
</dbReference>
<proteinExistence type="predicted"/>
<dbReference type="OrthoDB" id="58342at2759"/>
<feature type="domain" description="WRKY19-like zinc finger" evidence="1">
    <location>
        <begin position="279"/>
        <end position="302"/>
    </location>
</feature>
<sequence>MSIDTLPSRLGAPPQMDPRILRMDSFQDEAKDQQTSFLINSESLSDQYQPMFMEKGLFDMEMDPFNFELDDLDLSSYDDENQTPVLNINANVVGVVPRNNFAGVPTAPVSQVGSGLYSNFCSNYDWEMMAQKKELGQIAPLPYTFGDDSRQKEDKEAQKRIPLAPRLTAHSNAQNIQRPSLATYTPEPVMKVEPTIKSEPLTCRLTISTKPYTPSEASDIMEAISPSSVQRKICMQAGCTNRARSHQRCKKHGGARQCTFEGCIKNSQSRGLCIAHGGGSRCRYEGCKRASQSRGLCKSHGGGKFCAVGGCKKKAHLKQLCRMHGGGERCKVTKCLKWAQKKGWCMAHAKEMEH</sequence>
<reference evidence="3 4" key="1">
    <citation type="submission" date="2019-03" db="EMBL/GenBank/DDBJ databases">
        <authorList>
            <person name="Gaulin E."/>
            <person name="Dumas B."/>
        </authorList>
    </citation>
    <scope>NUCLEOTIDE SEQUENCE [LARGE SCALE GENOMIC DNA]</scope>
    <source>
        <strain evidence="3">CBS 568.67</strain>
    </source>
</reference>
<dbReference type="PANTHER" id="PTHR31827">
    <property type="entry name" value="EMB|CAB89363.1"/>
    <property type="match status" value="1"/>
</dbReference>
<evidence type="ECO:0000259" key="1">
    <source>
        <dbReference type="Pfam" id="PF24906"/>
    </source>
</evidence>
<feature type="domain" description="WRKY19-like zinc finger" evidence="1">
    <location>
        <begin position="256"/>
        <end position="278"/>
    </location>
</feature>
<accession>A0A485KMP7</accession>
<dbReference type="PANTHER" id="PTHR31827:SF1">
    <property type="entry name" value="EMB|CAB89363.1"/>
    <property type="match status" value="1"/>
</dbReference>
<dbReference type="Pfam" id="PF24906">
    <property type="entry name" value="Zf_WRKY19"/>
    <property type="match status" value="2"/>
</dbReference>
<dbReference type="InterPro" id="IPR056866">
    <property type="entry name" value="Znf_WRKY19"/>
</dbReference>
<dbReference type="Proteomes" id="UP000332933">
    <property type="component" value="Unassembled WGS sequence"/>
</dbReference>
<evidence type="ECO:0000313" key="3">
    <source>
        <dbReference type="EMBL" id="VFT86287.1"/>
    </source>
</evidence>
<dbReference type="AlphaFoldDB" id="A0A485KMP7"/>
<evidence type="ECO:0000313" key="2">
    <source>
        <dbReference type="EMBL" id="KAF0700021.1"/>
    </source>
</evidence>
<dbReference type="EMBL" id="VJMH01005141">
    <property type="protein sequence ID" value="KAF0700021.1"/>
    <property type="molecule type" value="Genomic_DNA"/>
</dbReference>
<name>A0A485KMP7_9STRA</name>
<evidence type="ECO:0000313" key="4">
    <source>
        <dbReference type="Proteomes" id="UP000332933"/>
    </source>
</evidence>
<keyword evidence="4" id="KW-1185">Reference proteome</keyword>